<dbReference type="InterPro" id="IPR006638">
    <property type="entry name" value="Elp3/MiaA/NifB-like_rSAM"/>
</dbReference>
<dbReference type="InterPro" id="IPR020050">
    <property type="entry name" value="FO_synthase_su2"/>
</dbReference>
<comment type="cofactor">
    <cofactor evidence="6">
        <name>[4Fe-4S] cluster</name>
        <dbReference type="ChEBI" id="CHEBI:49883"/>
    </cofactor>
    <text evidence="6">Binds 1 [4Fe-4S] cluster. The cluster is coordinated with 3 cysteines and an exchangeable S-adenosyl-L-methionine.</text>
</comment>
<comment type="catalytic activity">
    <reaction evidence="6">
        <text>3-[(1-carboxyvinyl)-oxy]benzoate + S-adenosyl-L-methionine + H2O = 6-amino-6-deoxyfutalosine + hydrogencarbonate + L-methionine + H(+)</text>
        <dbReference type="Rhea" id="RHEA:33075"/>
        <dbReference type="ChEBI" id="CHEBI:15377"/>
        <dbReference type="ChEBI" id="CHEBI:15378"/>
        <dbReference type="ChEBI" id="CHEBI:17544"/>
        <dbReference type="ChEBI" id="CHEBI:57844"/>
        <dbReference type="ChEBI" id="CHEBI:59789"/>
        <dbReference type="ChEBI" id="CHEBI:64286"/>
        <dbReference type="ChEBI" id="CHEBI:76981"/>
        <dbReference type="EC" id="2.5.1.120"/>
    </reaction>
</comment>
<evidence type="ECO:0000259" key="7">
    <source>
        <dbReference type="PROSITE" id="PS51918"/>
    </source>
</evidence>
<comment type="pathway">
    <text evidence="6">Quinol/quinone metabolism; menaquinone biosynthesis.</text>
</comment>
<dbReference type="CDD" id="cd01335">
    <property type="entry name" value="Radical_SAM"/>
    <property type="match status" value="1"/>
</dbReference>
<dbReference type="SFLD" id="SFLDF00343">
    <property type="entry name" value="aminofutalosine_synthase_(mqnE"/>
    <property type="match status" value="1"/>
</dbReference>
<dbReference type="Pfam" id="PF19288">
    <property type="entry name" value="CofH_C"/>
    <property type="match status" value="1"/>
</dbReference>
<feature type="binding site" evidence="6">
    <location>
        <position position="84"/>
    </location>
    <ligand>
        <name>[4Fe-4S] cluster</name>
        <dbReference type="ChEBI" id="CHEBI:49883"/>
        <note>4Fe-4S-S-AdoMet</note>
    </ligand>
</feature>
<dbReference type="SFLD" id="SFLDS00029">
    <property type="entry name" value="Radical_SAM"/>
    <property type="match status" value="1"/>
</dbReference>
<comment type="caution">
    <text evidence="8">The sequence shown here is derived from an EMBL/GenBank/DDBJ whole genome shotgun (WGS) entry which is preliminary data.</text>
</comment>
<dbReference type="InterPro" id="IPR058240">
    <property type="entry name" value="rSAM_sf"/>
</dbReference>
<keyword evidence="2 6" id="KW-0949">S-adenosyl-L-methionine</keyword>
<comment type="similarity">
    <text evidence="6">Belongs to the radical SAM superfamily. MqnE family.</text>
</comment>
<feature type="domain" description="Radical SAM core" evidence="7">
    <location>
        <begin position="66"/>
        <end position="300"/>
    </location>
</feature>
<dbReference type="HAMAP" id="MF_00993">
    <property type="entry name" value="MqnE"/>
    <property type="match status" value="1"/>
</dbReference>
<dbReference type="SFLD" id="SFLDG01389">
    <property type="entry name" value="menaquinone_synthsis_involved"/>
    <property type="match status" value="1"/>
</dbReference>
<feature type="binding site" evidence="6">
    <location>
        <position position="80"/>
    </location>
    <ligand>
        <name>[4Fe-4S] cluster</name>
        <dbReference type="ChEBI" id="CHEBI:49883"/>
        <note>4Fe-4S-S-AdoMet</note>
    </ligand>
</feature>
<dbReference type="InterPro" id="IPR045567">
    <property type="entry name" value="CofH/MnqC-like_C"/>
</dbReference>
<keyword evidence="3 6" id="KW-0479">Metal-binding</keyword>
<keyword evidence="5 6" id="KW-0411">Iron-sulfur</keyword>
<dbReference type="PANTHER" id="PTHR43076">
    <property type="entry name" value="FO SYNTHASE (COFH)"/>
    <property type="match status" value="1"/>
</dbReference>
<comment type="function">
    <text evidence="6">Radical SAM enzyme that catalyzes the addition of the adenosyl radical to the double bond of 3-[(1-carboxyvinyl)oxy]benzoate, leading to aminodeoxyfutalosine (AFL), a key intermediate in the formation of menaquinone (MK, vitamin K2) from chorismate.</text>
</comment>
<organism evidence="8 9">
    <name type="scientific">Mucilaginibacter antarcticus</name>
    <dbReference type="NCBI Taxonomy" id="1855725"/>
    <lineage>
        <taxon>Bacteria</taxon>
        <taxon>Pseudomonadati</taxon>
        <taxon>Bacteroidota</taxon>
        <taxon>Sphingobacteriia</taxon>
        <taxon>Sphingobacteriales</taxon>
        <taxon>Sphingobacteriaceae</taxon>
        <taxon>Mucilaginibacter</taxon>
    </lineage>
</organism>
<evidence type="ECO:0000313" key="9">
    <source>
        <dbReference type="Proteomes" id="UP001597601"/>
    </source>
</evidence>
<dbReference type="Gene3D" id="3.20.20.70">
    <property type="entry name" value="Aldolase class I"/>
    <property type="match status" value="1"/>
</dbReference>
<dbReference type="EMBL" id="JBHUON010000034">
    <property type="protein sequence ID" value="MFD2866754.1"/>
    <property type="molecule type" value="Genomic_DNA"/>
</dbReference>
<keyword evidence="6" id="KW-0474">Menaquinone biosynthesis</keyword>
<evidence type="ECO:0000313" key="8">
    <source>
        <dbReference type="EMBL" id="MFD2866754.1"/>
    </source>
</evidence>
<dbReference type="NCBIfam" id="TIGR00423">
    <property type="entry name" value="CofH family radical SAM protein"/>
    <property type="match status" value="1"/>
</dbReference>
<feature type="binding site" evidence="6">
    <location>
        <position position="87"/>
    </location>
    <ligand>
        <name>[4Fe-4S] cluster</name>
        <dbReference type="ChEBI" id="CHEBI:49883"/>
        <note>4Fe-4S-S-AdoMet</note>
    </ligand>
</feature>
<gene>
    <name evidence="6 8" type="primary">mqnE</name>
    <name evidence="8" type="ORF">ACFSYC_18810</name>
</gene>
<reference evidence="9" key="1">
    <citation type="journal article" date="2019" name="Int. J. Syst. Evol. Microbiol.">
        <title>The Global Catalogue of Microorganisms (GCM) 10K type strain sequencing project: providing services to taxonomists for standard genome sequencing and annotation.</title>
        <authorList>
            <consortium name="The Broad Institute Genomics Platform"/>
            <consortium name="The Broad Institute Genome Sequencing Center for Infectious Disease"/>
            <person name="Wu L."/>
            <person name="Ma J."/>
        </authorList>
    </citation>
    <scope>NUCLEOTIDE SEQUENCE [LARGE SCALE GENOMIC DNA]</scope>
    <source>
        <strain evidence="9">KCTC 52232</strain>
    </source>
</reference>
<dbReference type="NCBIfam" id="TIGR03700">
    <property type="entry name" value="mena_SCO4494"/>
    <property type="match status" value="1"/>
</dbReference>
<dbReference type="EC" id="2.5.1.120" evidence="6"/>
<dbReference type="Proteomes" id="UP001597601">
    <property type="component" value="Unassembled WGS sequence"/>
</dbReference>
<evidence type="ECO:0000256" key="1">
    <source>
        <dbReference type="ARBA" id="ARBA00022485"/>
    </source>
</evidence>
<dbReference type="PIRSF" id="PIRSF004762">
    <property type="entry name" value="CHP00423"/>
    <property type="match status" value="1"/>
</dbReference>
<keyword evidence="9" id="KW-1185">Reference proteome</keyword>
<accession>A0ABW5XUW5</accession>
<dbReference type="PANTHER" id="PTHR43076:SF7">
    <property type="entry name" value="AMINODEOXYFUTALOSINE SYNTHASE"/>
    <property type="match status" value="1"/>
</dbReference>
<dbReference type="InterPro" id="IPR013785">
    <property type="entry name" value="Aldolase_TIM"/>
</dbReference>
<dbReference type="Pfam" id="PF04055">
    <property type="entry name" value="Radical_SAM"/>
    <property type="match status" value="1"/>
</dbReference>
<dbReference type="PROSITE" id="PS51918">
    <property type="entry name" value="RADICAL_SAM"/>
    <property type="match status" value="1"/>
</dbReference>
<name>A0ABW5XUW5_9SPHI</name>
<keyword evidence="6" id="KW-0808">Transferase</keyword>
<protein>
    <recommendedName>
        <fullName evidence="6">Aminodeoxyfutalosine synthase</fullName>
        <shortName evidence="6">AFL synthase</shortName>
        <shortName evidence="6">Aminofutalosine synthase</shortName>
        <ecNumber evidence="6">2.5.1.120</ecNumber>
    </recommendedName>
    <alternativeName>
        <fullName evidence="6">Menaquinone biosynthetic enzyme MqnE</fullName>
    </alternativeName>
</protein>
<keyword evidence="1 6" id="KW-0004">4Fe-4S</keyword>
<evidence type="ECO:0000256" key="5">
    <source>
        <dbReference type="ARBA" id="ARBA00023014"/>
    </source>
</evidence>
<sequence>MAAENRLQLLLQDPDLSADLKEIARKVLNQERITFDEGVLLYEKAELGYLGVLANHIREKRHGDKTYFNRNFHIEPTNLCVYDCKFCSYSRLLKQKSEGWEYTMDEMFDIVTKYDNEPVTEVHIVGGVLPQYDVAFYAELFSRIKAHRPDLHVKALTPVEYHYIFKKAKIDYATGMKLMKDAGLESIPGGGAEIFDPEIRDLIAKDKCTGEQWLAIHEEWHKLGMRSNATMLYGHIEQYRHRVDHLEKLRQLQDKTGGFQTFIPLKFRNKDNQMSNVPEVPVIEDLRNYAISRIYLDNFDHIKAYWAMISRTTAQLSLNFGVDDIDGTLDDTTKIYSMAGAEEQTPAMTTQQLVELIKQVGRYPLERDTLYNVVTDYSDFQFTEVPKPQYYKLPVIN</sequence>
<keyword evidence="4 6" id="KW-0408">Iron</keyword>
<evidence type="ECO:0000256" key="4">
    <source>
        <dbReference type="ARBA" id="ARBA00023004"/>
    </source>
</evidence>
<evidence type="ECO:0000256" key="6">
    <source>
        <dbReference type="HAMAP-Rule" id="MF_00993"/>
    </source>
</evidence>
<dbReference type="InterPro" id="IPR034405">
    <property type="entry name" value="F420"/>
</dbReference>
<proteinExistence type="inferred from homology"/>
<dbReference type="RefSeq" id="WP_377130400.1">
    <property type="nucleotide sequence ID" value="NZ_JBHUON010000034.1"/>
</dbReference>
<evidence type="ECO:0000256" key="3">
    <source>
        <dbReference type="ARBA" id="ARBA00022723"/>
    </source>
</evidence>
<dbReference type="InterPro" id="IPR007197">
    <property type="entry name" value="rSAM"/>
</dbReference>
<dbReference type="SUPFAM" id="SSF102114">
    <property type="entry name" value="Radical SAM enzymes"/>
    <property type="match status" value="1"/>
</dbReference>
<evidence type="ECO:0000256" key="2">
    <source>
        <dbReference type="ARBA" id="ARBA00022691"/>
    </source>
</evidence>
<dbReference type="SFLD" id="SFLDG01064">
    <property type="entry name" value="F420__menaquinone_cofactor_bio"/>
    <property type="match status" value="1"/>
</dbReference>
<dbReference type="SMART" id="SM00729">
    <property type="entry name" value="Elp3"/>
    <property type="match status" value="1"/>
</dbReference>
<dbReference type="InterPro" id="IPR022432">
    <property type="entry name" value="MqnE"/>
</dbReference>